<comment type="caution">
    <text evidence="1">The sequence shown here is derived from an EMBL/GenBank/DDBJ whole genome shotgun (WGS) entry which is preliminary data.</text>
</comment>
<dbReference type="EMBL" id="JARBJD010000045">
    <property type="protein sequence ID" value="KAK2957538.1"/>
    <property type="molecule type" value="Genomic_DNA"/>
</dbReference>
<evidence type="ECO:0000313" key="2">
    <source>
        <dbReference type="Proteomes" id="UP001281761"/>
    </source>
</evidence>
<proteinExistence type="predicted"/>
<gene>
    <name evidence="1" type="ORF">BLNAU_7437</name>
</gene>
<accession>A0ABQ9Y1C0</accession>
<reference evidence="1 2" key="1">
    <citation type="journal article" date="2022" name="bioRxiv">
        <title>Genomics of Preaxostyla Flagellates Illuminates Evolutionary Transitions and the Path Towards Mitochondrial Loss.</title>
        <authorList>
            <person name="Novak L.V.F."/>
            <person name="Treitli S.C."/>
            <person name="Pyrih J."/>
            <person name="Halakuc P."/>
            <person name="Pipaliya S.V."/>
            <person name="Vacek V."/>
            <person name="Brzon O."/>
            <person name="Soukal P."/>
            <person name="Eme L."/>
            <person name="Dacks J.B."/>
            <person name="Karnkowska A."/>
            <person name="Elias M."/>
            <person name="Hampl V."/>
        </authorList>
    </citation>
    <scope>NUCLEOTIDE SEQUENCE [LARGE SCALE GENOMIC DNA]</scope>
    <source>
        <strain evidence="1">NAU3</strain>
        <tissue evidence="1">Gut</tissue>
    </source>
</reference>
<keyword evidence="2" id="KW-1185">Reference proteome</keyword>
<protein>
    <submittedName>
        <fullName evidence="1">Uncharacterized protein</fullName>
    </submittedName>
</protein>
<name>A0ABQ9Y1C0_9EUKA</name>
<dbReference type="Proteomes" id="UP001281761">
    <property type="component" value="Unassembled WGS sequence"/>
</dbReference>
<evidence type="ECO:0000313" key="1">
    <source>
        <dbReference type="EMBL" id="KAK2957538.1"/>
    </source>
</evidence>
<organism evidence="1 2">
    <name type="scientific">Blattamonas nauphoetae</name>
    <dbReference type="NCBI Taxonomy" id="2049346"/>
    <lineage>
        <taxon>Eukaryota</taxon>
        <taxon>Metamonada</taxon>
        <taxon>Preaxostyla</taxon>
        <taxon>Oxymonadida</taxon>
        <taxon>Blattamonas</taxon>
    </lineage>
</organism>
<sequence>MGRTTPDEMERELLLLSSYSSSLEIMNSHTRCVLFSLPLLSHSPHPLSSSAPSTLPSLRPPWLSTRSLHALISRGLSSSGVRHEEALGLTLTRPNIVPILFLRSLRRIVRRSRCALTCRSACPCWTCCG</sequence>